<dbReference type="PROSITE" id="PS51388">
    <property type="entry name" value="GED"/>
    <property type="match status" value="1"/>
</dbReference>
<gene>
    <name evidence="3" type="ORF">T459_26193</name>
</gene>
<dbReference type="GO" id="GO:0003924">
    <property type="term" value="F:GTPase activity"/>
    <property type="evidence" value="ECO:0007669"/>
    <property type="project" value="InterPro"/>
</dbReference>
<dbReference type="Gramene" id="PHT71089">
    <property type="protein sequence ID" value="PHT71089"/>
    <property type="gene ID" value="T459_26193"/>
</dbReference>
<reference evidence="3 4" key="2">
    <citation type="journal article" date="2017" name="Genome Biol.">
        <title>New reference genome sequences of hot pepper reveal the massive evolution of plant disease-resistance genes by retroduplication.</title>
        <authorList>
            <person name="Kim S."/>
            <person name="Park J."/>
            <person name="Yeom S.I."/>
            <person name="Kim Y.M."/>
            <person name="Seo E."/>
            <person name="Kim K.T."/>
            <person name="Kim M.S."/>
            <person name="Lee J.M."/>
            <person name="Cheong K."/>
            <person name="Shin H.S."/>
            <person name="Kim S.B."/>
            <person name="Han K."/>
            <person name="Lee J."/>
            <person name="Park M."/>
            <person name="Lee H.A."/>
            <person name="Lee H.Y."/>
            <person name="Lee Y."/>
            <person name="Oh S."/>
            <person name="Lee J.H."/>
            <person name="Choi E."/>
            <person name="Choi E."/>
            <person name="Lee S.E."/>
            <person name="Jeon J."/>
            <person name="Kim H."/>
            <person name="Choi G."/>
            <person name="Song H."/>
            <person name="Lee J."/>
            <person name="Lee S.C."/>
            <person name="Kwon J.K."/>
            <person name="Lee H.Y."/>
            <person name="Koo N."/>
            <person name="Hong Y."/>
            <person name="Kim R.W."/>
            <person name="Kang W.H."/>
            <person name="Huh J.H."/>
            <person name="Kang B.C."/>
            <person name="Yang T.J."/>
            <person name="Lee Y.H."/>
            <person name="Bennetzen J.L."/>
            <person name="Choi D."/>
        </authorList>
    </citation>
    <scope>NUCLEOTIDE SEQUENCE [LARGE SCALE GENOMIC DNA]</scope>
    <source>
        <strain evidence="4">cv. CM334</strain>
    </source>
</reference>
<protein>
    <recommendedName>
        <fullName evidence="2">GED domain-containing protein</fullName>
    </recommendedName>
</protein>
<sequence>MVGVPVLAQKLVRIQATIISKCLPDIVRKINDKLAANVTELNRLPKHLSSVAEALTAFMRILSSSKDSLKKILVRGEFDGYPDEKEMHCTARLVEMLDQYSNELHAKNFAKKEDFLTEEINGLQETKGIGLPNFLPRGVFLNVLQKRVKEIAAMPEDFIGKVWNYVERIIIKVLMYHCDNYPQLQSSTRRAAQNLIAKRKDESVDWVRKIIGMETQTDYTCNPEYVANCSKLMAQQTSFMEIMNDQRKHSVLNLERGIGVIDVGHLRKHLGVVQQAFELKMRMIAYWKIVLMRLVDSMALHIMFSIQNMINKDMEHEIVQELMAPQSGGIERMLDESPLVAEKRNRLNKSVKLLQESKEVVSNVMDRISFHGDQERDQSVNM</sequence>
<dbReference type="EMBL" id="AYRZ02000010">
    <property type="protein sequence ID" value="PHT71089.1"/>
    <property type="molecule type" value="Genomic_DNA"/>
</dbReference>
<dbReference type="InterPro" id="IPR022812">
    <property type="entry name" value="Dynamin"/>
</dbReference>
<evidence type="ECO:0000259" key="2">
    <source>
        <dbReference type="PROSITE" id="PS51388"/>
    </source>
</evidence>
<organism evidence="3 4">
    <name type="scientific">Capsicum annuum</name>
    <name type="common">Capsicum pepper</name>
    <dbReference type="NCBI Taxonomy" id="4072"/>
    <lineage>
        <taxon>Eukaryota</taxon>
        <taxon>Viridiplantae</taxon>
        <taxon>Streptophyta</taxon>
        <taxon>Embryophyta</taxon>
        <taxon>Tracheophyta</taxon>
        <taxon>Spermatophyta</taxon>
        <taxon>Magnoliopsida</taxon>
        <taxon>eudicotyledons</taxon>
        <taxon>Gunneridae</taxon>
        <taxon>Pentapetalae</taxon>
        <taxon>asterids</taxon>
        <taxon>lamiids</taxon>
        <taxon>Solanales</taxon>
        <taxon>Solanaceae</taxon>
        <taxon>Solanoideae</taxon>
        <taxon>Capsiceae</taxon>
        <taxon>Capsicum</taxon>
    </lineage>
</organism>
<dbReference type="Proteomes" id="UP000222542">
    <property type="component" value="Unassembled WGS sequence"/>
</dbReference>
<name>A0A2G2YMU7_CAPAN</name>
<dbReference type="PANTHER" id="PTHR11566">
    <property type="entry name" value="DYNAMIN"/>
    <property type="match status" value="1"/>
</dbReference>
<dbReference type="AlphaFoldDB" id="A0A2G2YMU7"/>
<dbReference type="Pfam" id="PF02212">
    <property type="entry name" value="GED"/>
    <property type="match status" value="1"/>
</dbReference>
<dbReference type="InterPro" id="IPR020850">
    <property type="entry name" value="GED_dom"/>
</dbReference>
<dbReference type="SMART" id="SM00302">
    <property type="entry name" value="GED"/>
    <property type="match status" value="1"/>
</dbReference>
<dbReference type="STRING" id="4072.A0A2G2YMU7"/>
<dbReference type="GO" id="GO:0005525">
    <property type="term" value="F:GTP binding"/>
    <property type="evidence" value="ECO:0007669"/>
    <property type="project" value="InterPro"/>
</dbReference>
<reference evidence="3 4" key="1">
    <citation type="journal article" date="2014" name="Nat. Genet.">
        <title>Genome sequence of the hot pepper provides insights into the evolution of pungency in Capsicum species.</title>
        <authorList>
            <person name="Kim S."/>
            <person name="Park M."/>
            <person name="Yeom S.I."/>
            <person name="Kim Y.M."/>
            <person name="Lee J.M."/>
            <person name="Lee H.A."/>
            <person name="Seo E."/>
            <person name="Choi J."/>
            <person name="Cheong K."/>
            <person name="Kim K.T."/>
            <person name="Jung K."/>
            <person name="Lee G.W."/>
            <person name="Oh S.K."/>
            <person name="Bae C."/>
            <person name="Kim S.B."/>
            <person name="Lee H.Y."/>
            <person name="Kim S.Y."/>
            <person name="Kim M.S."/>
            <person name="Kang B.C."/>
            <person name="Jo Y.D."/>
            <person name="Yang H.B."/>
            <person name="Jeong H.J."/>
            <person name="Kang W.H."/>
            <person name="Kwon J.K."/>
            <person name="Shin C."/>
            <person name="Lim J.Y."/>
            <person name="Park J.H."/>
            <person name="Huh J.H."/>
            <person name="Kim J.S."/>
            <person name="Kim B.D."/>
            <person name="Cohen O."/>
            <person name="Paran I."/>
            <person name="Suh M.C."/>
            <person name="Lee S.B."/>
            <person name="Kim Y.K."/>
            <person name="Shin Y."/>
            <person name="Noh S.J."/>
            <person name="Park J."/>
            <person name="Seo Y.S."/>
            <person name="Kwon S.Y."/>
            <person name="Kim H.A."/>
            <person name="Park J.M."/>
            <person name="Kim H.J."/>
            <person name="Choi S.B."/>
            <person name="Bosland P.W."/>
            <person name="Reeves G."/>
            <person name="Jo S.H."/>
            <person name="Lee B.W."/>
            <person name="Cho H.T."/>
            <person name="Choi H.S."/>
            <person name="Lee M.S."/>
            <person name="Yu Y."/>
            <person name="Do Choi Y."/>
            <person name="Park B.S."/>
            <person name="van Deynze A."/>
            <person name="Ashrafi H."/>
            <person name="Hill T."/>
            <person name="Kim W.T."/>
            <person name="Pai H.S."/>
            <person name="Ahn H.K."/>
            <person name="Yeam I."/>
            <person name="Giovannoni J.J."/>
            <person name="Rose J.K."/>
            <person name="Sorensen I."/>
            <person name="Lee S.J."/>
            <person name="Kim R.W."/>
            <person name="Choi I.Y."/>
            <person name="Choi B.S."/>
            <person name="Lim J.S."/>
            <person name="Lee Y.H."/>
            <person name="Choi D."/>
        </authorList>
    </citation>
    <scope>NUCLEOTIDE SEQUENCE [LARGE SCALE GENOMIC DNA]</scope>
    <source>
        <strain evidence="4">cv. CM334</strain>
    </source>
</reference>
<dbReference type="InterPro" id="IPR000375">
    <property type="entry name" value="Dynamin_stalk"/>
</dbReference>
<keyword evidence="4" id="KW-1185">Reference proteome</keyword>
<dbReference type="InterPro" id="IPR003130">
    <property type="entry name" value="GED"/>
</dbReference>
<dbReference type="OMA" id="CVITEME"/>
<keyword evidence="1" id="KW-0505">Motor protein</keyword>
<feature type="domain" description="GED" evidence="2">
    <location>
        <begin position="276"/>
        <end position="369"/>
    </location>
</feature>
<dbReference type="Gene3D" id="1.20.120.1240">
    <property type="entry name" value="Dynamin, middle domain"/>
    <property type="match status" value="1"/>
</dbReference>
<evidence type="ECO:0000256" key="1">
    <source>
        <dbReference type="ARBA" id="ARBA00023175"/>
    </source>
</evidence>
<accession>A0A2G2YMU7</accession>
<dbReference type="Pfam" id="PF01031">
    <property type="entry name" value="Dynamin_M"/>
    <property type="match status" value="1"/>
</dbReference>
<proteinExistence type="predicted"/>
<comment type="caution">
    <text evidence="3">The sequence shown here is derived from an EMBL/GenBank/DDBJ whole genome shotgun (WGS) entry which is preliminary data.</text>
</comment>
<evidence type="ECO:0000313" key="4">
    <source>
        <dbReference type="Proteomes" id="UP000222542"/>
    </source>
</evidence>
<dbReference type="PANTHER" id="PTHR11566:SF211">
    <property type="entry name" value="DYNAMIN-RELATED PROTEIN 4C-LIKE"/>
    <property type="match status" value="1"/>
</dbReference>
<evidence type="ECO:0000313" key="3">
    <source>
        <dbReference type="EMBL" id="PHT71089.1"/>
    </source>
</evidence>